<accession>A0ABU2CVE0</accession>
<dbReference type="InterPro" id="IPR000390">
    <property type="entry name" value="Small_drug/metabolite_transptr"/>
</dbReference>
<dbReference type="InterPro" id="IPR045324">
    <property type="entry name" value="Small_multidrug_res"/>
</dbReference>
<dbReference type="EMBL" id="JAVDYE010000001">
    <property type="protein sequence ID" value="MDR7385314.1"/>
    <property type="molecule type" value="Genomic_DNA"/>
</dbReference>
<dbReference type="PANTHER" id="PTHR30561">
    <property type="entry name" value="SMR FAMILY PROTON-DEPENDENT DRUG EFFLUX TRANSPORTER SUGE"/>
    <property type="match status" value="1"/>
</dbReference>
<evidence type="ECO:0000256" key="1">
    <source>
        <dbReference type="ARBA" id="ARBA00004651"/>
    </source>
</evidence>
<keyword evidence="3" id="KW-1003">Cell membrane</keyword>
<keyword evidence="10" id="KW-1185">Reference proteome</keyword>
<name>A0ABU2CVE0_9MICO</name>
<evidence type="ECO:0000256" key="2">
    <source>
        <dbReference type="ARBA" id="ARBA00022448"/>
    </source>
</evidence>
<sequence length="119" mass="12187">MNLKPWLLLAGAIGSEVTGSLSLKAAIDQPAWYGLVVVGFLAAFVFLALVLREGMALGVAYGIWGALGVALTAVFGAVLYGEPLTALMGVGIALIMGGVVTIELGSQRAAARERQEANA</sequence>
<evidence type="ECO:0000256" key="3">
    <source>
        <dbReference type="ARBA" id="ARBA00022475"/>
    </source>
</evidence>
<evidence type="ECO:0000256" key="4">
    <source>
        <dbReference type="ARBA" id="ARBA00022692"/>
    </source>
</evidence>
<keyword evidence="6 8" id="KW-0472">Membrane</keyword>
<evidence type="ECO:0000313" key="9">
    <source>
        <dbReference type="EMBL" id="MDR7385314.1"/>
    </source>
</evidence>
<organism evidence="9 10">
    <name type="scientific">Promicromonospora iranensis</name>
    <dbReference type="NCBI Taxonomy" id="1105144"/>
    <lineage>
        <taxon>Bacteria</taxon>
        <taxon>Bacillati</taxon>
        <taxon>Actinomycetota</taxon>
        <taxon>Actinomycetes</taxon>
        <taxon>Micrococcales</taxon>
        <taxon>Promicromonosporaceae</taxon>
        <taxon>Promicromonospora</taxon>
    </lineage>
</organism>
<gene>
    <name evidence="9" type="ORF">J2S48_004829</name>
</gene>
<comment type="subcellular location">
    <subcellularLocation>
        <location evidence="1 7">Cell membrane</location>
        <topology evidence="1 7">Multi-pass membrane protein</topology>
    </subcellularLocation>
</comment>
<dbReference type="Gene3D" id="1.10.3730.20">
    <property type="match status" value="1"/>
</dbReference>
<dbReference type="Pfam" id="PF00893">
    <property type="entry name" value="Multi_Drug_Res"/>
    <property type="match status" value="1"/>
</dbReference>
<keyword evidence="4 7" id="KW-0812">Transmembrane</keyword>
<evidence type="ECO:0000256" key="8">
    <source>
        <dbReference type="SAM" id="Phobius"/>
    </source>
</evidence>
<evidence type="ECO:0000256" key="5">
    <source>
        <dbReference type="ARBA" id="ARBA00022989"/>
    </source>
</evidence>
<feature type="transmembrane region" description="Helical" evidence="8">
    <location>
        <begin position="86"/>
        <end position="105"/>
    </location>
</feature>
<evidence type="ECO:0000256" key="7">
    <source>
        <dbReference type="RuleBase" id="RU003942"/>
    </source>
</evidence>
<dbReference type="PANTHER" id="PTHR30561:SF1">
    <property type="entry name" value="MULTIDRUG TRANSPORTER EMRE"/>
    <property type="match status" value="1"/>
</dbReference>
<dbReference type="InterPro" id="IPR037185">
    <property type="entry name" value="EmrE-like"/>
</dbReference>
<proteinExistence type="inferred from homology"/>
<evidence type="ECO:0000313" key="10">
    <source>
        <dbReference type="Proteomes" id="UP001183585"/>
    </source>
</evidence>
<dbReference type="Proteomes" id="UP001183585">
    <property type="component" value="Unassembled WGS sequence"/>
</dbReference>
<dbReference type="SUPFAM" id="SSF103481">
    <property type="entry name" value="Multidrug resistance efflux transporter EmrE"/>
    <property type="match status" value="1"/>
</dbReference>
<reference evidence="9 10" key="1">
    <citation type="submission" date="2023-07" db="EMBL/GenBank/DDBJ databases">
        <title>Sequencing the genomes of 1000 actinobacteria strains.</title>
        <authorList>
            <person name="Klenk H.-P."/>
        </authorList>
    </citation>
    <scope>NUCLEOTIDE SEQUENCE [LARGE SCALE GENOMIC DNA]</scope>
    <source>
        <strain evidence="9 10">DSM 45554</strain>
    </source>
</reference>
<feature type="transmembrane region" description="Helical" evidence="8">
    <location>
        <begin position="32"/>
        <end position="51"/>
    </location>
</feature>
<evidence type="ECO:0000256" key="6">
    <source>
        <dbReference type="ARBA" id="ARBA00023136"/>
    </source>
</evidence>
<keyword evidence="2" id="KW-0813">Transport</keyword>
<feature type="transmembrane region" description="Helical" evidence="8">
    <location>
        <begin position="58"/>
        <end position="80"/>
    </location>
</feature>
<keyword evidence="5 8" id="KW-1133">Transmembrane helix</keyword>
<comment type="similarity">
    <text evidence="7">Belongs to the drug/metabolite transporter (DMT) superfamily. Small multidrug resistance (SMR) (TC 2.A.7.1) family.</text>
</comment>
<comment type="caution">
    <text evidence="9">The sequence shown here is derived from an EMBL/GenBank/DDBJ whole genome shotgun (WGS) entry which is preliminary data.</text>
</comment>
<protein>
    <submittedName>
        <fullName evidence="9">Small multidrug resistance pump</fullName>
    </submittedName>
</protein>